<organism evidence="1">
    <name type="scientific">freshwater metagenome</name>
    <dbReference type="NCBI Taxonomy" id="449393"/>
    <lineage>
        <taxon>unclassified sequences</taxon>
        <taxon>metagenomes</taxon>
        <taxon>ecological metagenomes</taxon>
    </lineage>
</organism>
<dbReference type="Pfam" id="PF10009">
    <property type="entry name" value="DUF2252"/>
    <property type="match status" value="1"/>
</dbReference>
<dbReference type="AlphaFoldDB" id="A0A6J7IAY9"/>
<reference evidence="1" key="1">
    <citation type="submission" date="2020-05" db="EMBL/GenBank/DDBJ databases">
        <authorList>
            <person name="Chiriac C."/>
            <person name="Salcher M."/>
            <person name="Ghai R."/>
            <person name="Kavagutti S V."/>
        </authorList>
    </citation>
    <scope>NUCLEOTIDE SEQUENCE</scope>
</reference>
<gene>
    <name evidence="1" type="ORF">UFOPK3610_01798</name>
</gene>
<sequence>MDDLAALNLTDRPDPISLLEEQAESRLPELVPIRYGRMLSSPFAFYRGAALVMASDLARGPRTNLIAQLCGDAHLVNFGMYGSPERRLVFDINDFDETLPGPIEWDVKRLCASIEVAARDRGDKGKERRAAVRTAAARYRTAMLQFAGMNTLDVWYALADVENLLAEIQLAAPKANVTKANKMVAKVMSRNSVQAMKKLTVMEGGRLRIVSEPPLVVRIEDVIQSQGLEYIQHLLSSVESDYATTLSPDRRHLFTQYTLRDAARKVVGVGSVGTRCWIALFTGKDDSDPLFLQLKEAQASVLERFTAPSEYSNHGERVVQGQRIMQAVSDVFLGWEQIADANIITRDFYVRQLRDWKGSVDVTGLVPEVFGYYGAVCAWTLAKAHARSGDRFAIAEYLGTTTDFEDQMVEFSTAYADQNALDHQALADAIASGRLTALTGV</sequence>
<evidence type="ECO:0000313" key="1">
    <source>
        <dbReference type="EMBL" id="CAB4928278.1"/>
    </source>
</evidence>
<dbReference type="PANTHER" id="PTHR39441">
    <property type="entry name" value="DUF2252 DOMAIN-CONTAINING PROTEIN"/>
    <property type="match status" value="1"/>
</dbReference>
<proteinExistence type="predicted"/>
<dbReference type="PANTHER" id="PTHR39441:SF1">
    <property type="entry name" value="DUF2252 DOMAIN-CONTAINING PROTEIN"/>
    <property type="match status" value="1"/>
</dbReference>
<accession>A0A6J7IAY9</accession>
<protein>
    <submittedName>
        <fullName evidence="1">Unannotated protein</fullName>
    </submittedName>
</protein>
<dbReference type="InterPro" id="IPR018721">
    <property type="entry name" value="DUF2252"/>
</dbReference>
<dbReference type="EMBL" id="CAFBMR010000115">
    <property type="protein sequence ID" value="CAB4928278.1"/>
    <property type="molecule type" value="Genomic_DNA"/>
</dbReference>
<name>A0A6J7IAY9_9ZZZZ</name>